<protein>
    <submittedName>
        <fullName evidence="2">Uncharacterized protein</fullName>
    </submittedName>
</protein>
<sequence length="83" mass="8630">MPEQVDGGAAQGPKFGQQHGGIGGLPDPEVAVGDAAVTGQQRFVAEIEFDMGLQEFRCIAGENAVEFRCETVAFAEVGGHAPQ</sequence>
<dbReference type="EMBL" id="VSSQ01008952">
    <property type="protein sequence ID" value="MPM40305.1"/>
    <property type="molecule type" value="Genomic_DNA"/>
</dbReference>
<organism evidence="2">
    <name type="scientific">bioreactor metagenome</name>
    <dbReference type="NCBI Taxonomy" id="1076179"/>
    <lineage>
        <taxon>unclassified sequences</taxon>
        <taxon>metagenomes</taxon>
        <taxon>ecological metagenomes</taxon>
    </lineage>
</organism>
<gene>
    <name evidence="2" type="ORF">SDC9_86945</name>
</gene>
<evidence type="ECO:0000313" key="2">
    <source>
        <dbReference type="EMBL" id="MPM40305.1"/>
    </source>
</evidence>
<accession>A0A644ZHC8</accession>
<evidence type="ECO:0000256" key="1">
    <source>
        <dbReference type="SAM" id="MobiDB-lite"/>
    </source>
</evidence>
<feature type="region of interest" description="Disordered" evidence="1">
    <location>
        <begin position="1"/>
        <end position="30"/>
    </location>
</feature>
<name>A0A644ZHC8_9ZZZZ</name>
<dbReference type="AlphaFoldDB" id="A0A644ZHC8"/>
<proteinExistence type="predicted"/>
<reference evidence="2" key="1">
    <citation type="submission" date="2019-08" db="EMBL/GenBank/DDBJ databases">
        <authorList>
            <person name="Kucharzyk K."/>
            <person name="Murdoch R.W."/>
            <person name="Higgins S."/>
            <person name="Loffler F."/>
        </authorList>
    </citation>
    <scope>NUCLEOTIDE SEQUENCE</scope>
</reference>
<comment type="caution">
    <text evidence="2">The sequence shown here is derived from an EMBL/GenBank/DDBJ whole genome shotgun (WGS) entry which is preliminary data.</text>
</comment>